<keyword evidence="2" id="KW-0472">Membrane</keyword>
<sequence length="306" mass="34217">MGVRFQFFPMTVLEPFIIPHLDLCVVIPIACVSVCNTILVCCLRRRRSLFAQHVQLRQHSDVRSPATQLSSATAANVTPSHSRENSYEKRRGCPRDDALKLSPIYRRDDGHSCGDECFDCGSSRCKHSPASVGGTFGRSQNQSSSFIRLGGRQYHGSSLSNCSTPLHQHNQHNPFNQQQQQQQQRKKKSKNRAPGGHSGDAKVTSMVLAVTWTFLISQAFAGAQIIVHLTGSQGNCGQRCVLFNQFCDLVFALVSATNFLLYYAFGQRFRRIIRKRFCWRRSSSNCGTGHNLADSMGSRSTRQSVR</sequence>
<dbReference type="InterPro" id="IPR052954">
    <property type="entry name" value="GPCR-Ligand_Int"/>
</dbReference>
<dbReference type="Proteomes" id="UP001283361">
    <property type="component" value="Unassembled WGS sequence"/>
</dbReference>
<gene>
    <name evidence="3" type="ORF">RRG08_028626</name>
</gene>
<reference evidence="3" key="1">
    <citation type="journal article" date="2023" name="G3 (Bethesda)">
        <title>A reference genome for the long-term kleptoplast-retaining sea slug Elysia crispata morphotype clarki.</title>
        <authorList>
            <person name="Eastman K.E."/>
            <person name="Pendleton A.L."/>
            <person name="Shaikh M.A."/>
            <person name="Suttiyut T."/>
            <person name="Ogas R."/>
            <person name="Tomko P."/>
            <person name="Gavelis G."/>
            <person name="Widhalm J.R."/>
            <person name="Wisecaver J.H."/>
        </authorList>
    </citation>
    <scope>NUCLEOTIDE SEQUENCE</scope>
    <source>
        <strain evidence="3">ECLA1</strain>
    </source>
</reference>
<keyword evidence="2" id="KW-1133">Transmembrane helix</keyword>
<dbReference type="PANTHER" id="PTHR46641:SF2">
    <property type="entry name" value="FMRFAMIDE RECEPTOR"/>
    <property type="match status" value="1"/>
</dbReference>
<keyword evidence="4" id="KW-1185">Reference proteome</keyword>
<dbReference type="EMBL" id="JAWDGP010003411">
    <property type="protein sequence ID" value="KAK3774440.1"/>
    <property type="molecule type" value="Genomic_DNA"/>
</dbReference>
<feature type="region of interest" description="Disordered" evidence="1">
    <location>
        <begin position="160"/>
        <end position="200"/>
    </location>
</feature>
<accession>A0AAE0ZRU9</accession>
<comment type="caution">
    <text evidence="3">The sequence shown here is derived from an EMBL/GenBank/DDBJ whole genome shotgun (WGS) entry which is preliminary data.</text>
</comment>
<dbReference type="Gene3D" id="1.20.1070.10">
    <property type="entry name" value="Rhodopsin 7-helix transmembrane proteins"/>
    <property type="match status" value="1"/>
</dbReference>
<dbReference type="GO" id="GO:0008528">
    <property type="term" value="F:G protein-coupled peptide receptor activity"/>
    <property type="evidence" value="ECO:0007669"/>
    <property type="project" value="InterPro"/>
</dbReference>
<name>A0AAE0ZRU9_9GAST</name>
<dbReference type="InterPro" id="IPR019427">
    <property type="entry name" value="7TM_GPCR_serpentine_rcpt_Srw"/>
</dbReference>
<evidence type="ECO:0000313" key="3">
    <source>
        <dbReference type="EMBL" id="KAK3774440.1"/>
    </source>
</evidence>
<dbReference type="SUPFAM" id="SSF81321">
    <property type="entry name" value="Family A G protein-coupled receptor-like"/>
    <property type="match status" value="1"/>
</dbReference>
<evidence type="ECO:0008006" key="5">
    <source>
        <dbReference type="Google" id="ProtNLM"/>
    </source>
</evidence>
<feature type="transmembrane region" description="Helical" evidence="2">
    <location>
        <begin position="20"/>
        <end position="43"/>
    </location>
</feature>
<evidence type="ECO:0000256" key="2">
    <source>
        <dbReference type="SAM" id="Phobius"/>
    </source>
</evidence>
<feature type="compositionally biased region" description="Basic and acidic residues" evidence="1">
    <location>
        <begin position="81"/>
        <end position="94"/>
    </location>
</feature>
<evidence type="ECO:0000313" key="4">
    <source>
        <dbReference type="Proteomes" id="UP001283361"/>
    </source>
</evidence>
<feature type="region of interest" description="Disordered" evidence="1">
    <location>
        <begin position="65"/>
        <end position="94"/>
    </location>
</feature>
<protein>
    <recommendedName>
        <fullName evidence="5">G-protein coupled receptors family 1 profile domain-containing protein</fullName>
    </recommendedName>
</protein>
<evidence type="ECO:0000256" key="1">
    <source>
        <dbReference type="SAM" id="MobiDB-lite"/>
    </source>
</evidence>
<feature type="transmembrane region" description="Helical" evidence="2">
    <location>
        <begin position="242"/>
        <end position="265"/>
    </location>
</feature>
<feature type="compositionally biased region" description="Low complexity" evidence="1">
    <location>
        <begin position="167"/>
        <end position="183"/>
    </location>
</feature>
<organism evidence="3 4">
    <name type="scientific">Elysia crispata</name>
    <name type="common">lettuce slug</name>
    <dbReference type="NCBI Taxonomy" id="231223"/>
    <lineage>
        <taxon>Eukaryota</taxon>
        <taxon>Metazoa</taxon>
        <taxon>Spiralia</taxon>
        <taxon>Lophotrochozoa</taxon>
        <taxon>Mollusca</taxon>
        <taxon>Gastropoda</taxon>
        <taxon>Heterobranchia</taxon>
        <taxon>Euthyneura</taxon>
        <taxon>Panpulmonata</taxon>
        <taxon>Sacoglossa</taxon>
        <taxon>Placobranchoidea</taxon>
        <taxon>Plakobranchidae</taxon>
        <taxon>Elysia</taxon>
    </lineage>
</organism>
<proteinExistence type="predicted"/>
<dbReference type="AlphaFoldDB" id="A0AAE0ZRU9"/>
<keyword evidence="2" id="KW-0812">Transmembrane</keyword>
<feature type="transmembrane region" description="Helical" evidence="2">
    <location>
        <begin position="207"/>
        <end position="230"/>
    </location>
</feature>
<dbReference type="PANTHER" id="PTHR46641">
    <property type="entry name" value="FMRFAMIDE RECEPTOR-RELATED"/>
    <property type="match status" value="1"/>
</dbReference>
<feature type="compositionally biased region" description="Polar residues" evidence="1">
    <location>
        <begin position="65"/>
        <end position="80"/>
    </location>
</feature>
<dbReference type="Pfam" id="PF10324">
    <property type="entry name" value="7TM_GPCR_Srw"/>
    <property type="match status" value="1"/>
</dbReference>